<evidence type="ECO:0008006" key="3">
    <source>
        <dbReference type="Google" id="ProtNLM"/>
    </source>
</evidence>
<dbReference type="Gene3D" id="3.30.450.40">
    <property type="match status" value="1"/>
</dbReference>
<comment type="caution">
    <text evidence="1">The sequence shown here is derived from an EMBL/GenBank/DDBJ whole genome shotgun (WGS) entry which is preliminary data.</text>
</comment>
<evidence type="ECO:0000313" key="1">
    <source>
        <dbReference type="EMBL" id="ETR68127.1"/>
    </source>
</evidence>
<dbReference type="AlphaFoldDB" id="A0A1V1NZU5"/>
<proteinExistence type="predicted"/>
<dbReference type="EMBL" id="ATBP01001064">
    <property type="protein sequence ID" value="ETR68127.1"/>
    <property type="molecule type" value="Genomic_DNA"/>
</dbReference>
<dbReference type="Proteomes" id="UP000189670">
    <property type="component" value="Unassembled WGS sequence"/>
</dbReference>
<protein>
    <recommendedName>
        <fullName evidence="3">GAF domain-containing protein</fullName>
    </recommendedName>
</protein>
<accession>A0A1V1NZU5</accession>
<organism evidence="1 2">
    <name type="scientific">Candidatus Magnetoglobus multicellularis str. Araruama</name>
    <dbReference type="NCBI Taxonomy" id="890399"/>
    <lineage>
        <taxon>Bacteria</taxon>
        <taxon>Pseudomonadati</taxon>
        <taxon>Thermodesulfobacteriota</taxon>
        <taxon>Desulfobacteria</taxon>
        <taxon>Desulfobacterales</taxon>
        <taxon>Desulfobacteraceae</taxon>
        <taxon>Candidatus Magnetoglobus</taxon>
    </lineage>
</organism>
<dbReference type="InterPro" id="IPR029016">
    <property type="entry name" value="GAF-like_dom_sf"/>
</dbReference>
<gene>
    <name evidence="1" type="ORF">OMM_10848</name>
</gene>
<reference evidence="2" key="1">
    <citation type="submission" date="2012-11" db="EMBL/GenBank/DDBJ databases">
        <authorList>
            <person name="Lucero-Rivera Y.E."/>
            <person name="Tovar-Ramirez D."/>
        </authorList>
    </citation>
    <scope>NUCLEOTIDE SEQUENCE [LARGE SCALE GENOMIC DNA]</scope>
    <source>
        <strain evidence="2">Araruama</strain>
    </source>
</reference>
<evidence type="ECO:0000313" key="2">
    <source>
        <dbReference type="Proteomes" id="UP000189670"/>
    </source>
</evidence>
<dbReference type="SUPFAM" id="SSF55781">
    <property type="entry name" value="GAF domain-like"/>
    <property type="match status" value="1"/>
</dbReference>
<name>A0A1V1NZU5_9BACT</name>
<sequence length="771" mass="89392">MGVLDFSLLIQNLRQRFEGTCEMQLGIVNDIVSQCPELNEPITDLSKLESYKPHIKLLFILVFPTIFWENNKIAILMPASITPVHTSPDFRNTFLDQDGKMNLAPSFDKIEFKKKRMSRLYMHILEQLYQVKTRATQNDRIILPVVDHSTGLELYYLLDIDMRFVKVTSKQPLSTLSKDTIKEIKRNITDPDRIQSKLPIDQFEISGITIVHAADITQSYMLSMIQNDLIDRDNVSTHNGFIRLQNRLRIYFNRPNLVASLASIYDDQILLLNTGCDLKNSCMFTSSRQFPISHFKGTPFEDSAEKKEIFVFSDIHKYNLSKFSKKTMDGAEIRSLMICPLIYRDEYIGTLDLGDPETGVFGTHEMIKVEEILPLFAMAINRAIEDLDNEVQGIIKEKCTAVHPSVEWKFRKATLNYISELQADNQAELAPIIFKDVYPLYGIADVRGSTNARNHSIQQDLDTHLKYVKTVLEEAAKEKDMLIFRQLLGQIDDERTRIQKGLASGDELTTVKFIQNNIENVFSHIRDFSPKVAQAIDDYDSHIDKHLGTVYQLRKEFEESIFLLNQRLANFLDTEQNSIQKVYPHFYERHRTDGVDYLIYIGKSMNEKGKFHELYVKNLHLWQLHIACGMAWLTQHLKPELSVPLDTAHLILVQNSALSIRFRYDEKQFDVDGAYDIRHEIIKSRIDKAEVKGTKERLTQPHRIAIVYSMMEEKDEMLQHIRYLQKQTFLKQEIEFLDLEDLPGVTGLKALRVGIVMNSPLIGRWMENYFS</sequence>